<evidence type="ECO:0000313" key="2">
    <source>
        <dbReference type="EMBL" id="MCC2120899.1"/>
    </source>
</evidence>
<proteinExistence type="predicted"/>
<evidence type="ECO:0000256" key="1">
    <source>
        <dbReference type="SAM" id="Phobius"/>
    </source>
</evidence>
<dbReference type="RefSeq" id="WP_227733789.1">
    <property type="nucleotide sequence ID" value="NZ_JAJEPV010000048.1"/>
</dbReference>
<keyword evidence="3" id="KW-1185">Reference proteome</keyword>
<dbReference type="Proteomes" id="UP001197795">
    <property type="component" value="Unassembled WGS sequence"/>
</dbReference>
<keyword evidence="1" id="KW-0472">Membrane</keyword>
<keyword evidence="1" id="KW-1133">Transmembrane helix</keyword>
<accession>A0AAE3DA21</accession>
<sequence length="280" mass="31722">MTDERMEMLLKESFVNIRPGAELQEKLLQRLYAQEQVLTGRQQGNRYNLRRRVLTTACVLAALLVTGCAAMEIVKHYRATEITTEYANYEDLQQAAQDLGKTFRTVETFSNGFDFQSAALVNTEALDEKGEKLFGDQLLELFYQKGTDIVTIGVETAEVGEKIAHKSFEELMKDVMADEQNSVTELKTVDGIRVYYEGYARKYVPDGYQLTPYDQTSIAAGKYEIVYGAESQYMKCISRVMLEMDGLVYCINYHGVYPNWDKYGAEGLGQMAAEIIRAGE</sequence>
<dbReference type="EMBL" id="JAJEPV010000048">
    <property type="protein sequence ID" value="MCC2120899.1"/>
    <property type="molecule type" value="Genomic_DNA"/>
</dbReference>
<name>A0AAE3DA21_9FIRM</name>
<keyword evidence="1" id="KW-0812">Transmembrane</keyword>
<gene>
    <name evidence="2" type="ORF">LKD75_15105</name>
</gene>
<feature type="transmembrane region" description="Helical" evidence="1">
    <location>
        <begin position="53"/>
        <end position="74"/>
    </location>
</feature>
<organism evidence="2 3">
    <name type="scientific">Waltera acetigignens</name>
    <dbReference type="NCBI Taxonomy" id="2981769"/>
    <lineage>
        <taxon>Bacteria</taxon>
        <taxon>Bacillati</taxon>
        <taxon>Bacillota</taxon>
        <taxon>Clostridia</taxon>
        <taxon>Lachnospirales</taxon>
        <taxon>Lachnospiraceae</taxon>
        <taxon>Waltera</taxon>
    </lineage>
</organism>
<evidence type="ECO:0000313" key="3">
    <source>
        <dbReference type="Proteomes" id="UP001197795"/>
    </source>
</evidence>
<dbReference type="AlphaFoldDB" id="A0AAE3DA21"/>
<reference evidence="2 3" key="1">
    <citation type="submission" date="2021-10" db="EMBL/GenBank/DDBJ databases">
        <title>Anaerobic single-cell dispensing facilitates the cultivation of human gut bacteria.</title>
        <authorList>
            <person name="Afrizal A."/>
        </authorList>
    </citation>
    <scope>NUCLEOTIDE SEQUENCE [LARGE SCALE GENOMIC DNA]</scope>
    <source>
        <strain evidence="2 3">CLA-AA-H273</strain>
    </source>
</reference>
<comment type="caution">
    <text evidence="2">The sequence shown here is derived from an EMBL/GenBank/DDBJ whole genome shotgun (WGS) entry which is preliminary data.</text>
</comment>
<protein>
    <submittedName>
        <fullName evidence="2">Uncharacterized protein</fullName>
    </submittedName>
</protein>